<evidence type="ECO:0000256" key="1">
    <source>
        <dbReference type="SAM" id="MobiDB-lite"/>
    </source>
</evidence>
<dbReference type="AlphaFoldDB" id="A0A426ZD35"/>
<dbReference type="Proteomes" id="UP000287651">
    <property type="component" value="Unassembled WGS sequence"/>
</dbReference>
<feature type="compositionally biased region" description="Basic and acidic residues" evidence="1">
    <location>
        <begin position="132"/>
        <end position="143"/>
    </location>
</feature>
<name>A0A426ZD35_ENSVE</name>
<gene>
    <name evidence="2" type="ORF">B296_00005973</name>
</gene>
<evidence type="ECO:0000313" key="2">
    <source>
        <dbReference type="EMBL" id="RRT61918.1"/>
    </source>
</evidence>
<proteinExistence type="predicted"/>
<comment type="caution">
    <text evidence="2">The sequence shown here is derived from an EMBL/GenBank/DDBJ whole genome shotgun (WGS) entry which is preliminary data.</text>
</comment>
<evidence type="ECO:0000313" key="3">
    <source>
        <dbReference type="Proteomes" id="UP000287651"/>
    </source>
</evidence>
<sequence>MPAAEAHGLLDDPLEADEHRFGPVVAGDHHLGVPRQHRQLLLAALPAALPKSATHPALHGCQHSAPKLGSVTSAAAPDSVMTVTEAVVRMRKDGCTPFSSYDGLVGGAAKPTYYSGVPQSGRVRNTGVSTEAMRRRGDRRDGSGRSGGGPQSNPSRWCLGARPTPDPAVVFPAKGGES</sequence>
<accession>A0A426ZD35</accession>
<protein>
    <submittedName>
        <fullName evidence="2">Uncharacterized protein</fullName>
    </submittedName>
</protein>
<reference evidence="2 3" key="1">
    <citation type="journal article" date="2014" name="Agronomy (Basel)">
        <title>A Draft Genome Sequence for Ensete ventricosum, the Drought-Tolerant Tree Against Hunger.</title>
        <authorList>
            <person name="Harrison J."/>
            <person name="Moore K.A."/>
            <person name="Paszkiewicz K."/>
            <person name="Jones T."/>
            <person name="Grant M."/>
            <person name="Ambacheew D."/>
            <person name="Muzemil S."/>
            <person name="Studholme D.J."/>
        </authorList>
    </citation>
    <scope>NUCLEOTIDE SEQUENCE [LARGE SCALE GENOMIC DNA]</scope>
</reference>
<organism evidence="2 3">
    <name type="scientific">Ensete ventricosum</name>
    <name type="common">Abyssinian banana</name>
    <name type="synonym">Musa ensete</name>
    <dbReference type="NCBI Taxonomy" id="4639"/>
    <lineage>
        <taxon>Eukaryota</taxon>
        <taxon>Viridiplantae</taxon>
        <taxon>Streptophyta</taxon>
        <taxon>Embryophyta</taxon>
        <taxon>Tracheophyta</taxon>
        <taxon>Spermatophyta</taxon>
        <taxon>Magnoliopsida</taxon>
        <taxon>Liliopsida</taxon>
        <taxon>Zingiberales</taxon>
        <taxon>Musaceae</taxon>
        <taxon>Ensete</taxon>
    </lineage>
</organism>
<dbReference type="EMBL" id="AMZH03007194">
    <property type="protein sequence ID" value="RRT61918.1"/>
    <property type="molecule type" value="Genomic_DNA"/>
</dbReference>
<feature type="region of interest" description="Disordered" evidence="1">
    <location>
        <begin position="114"/>
        <end position="178"/>
    </location>
</feature>